<dbReference type="PROSITE" id="PS00941">
    <property type="entry name" value="CARBOXYLESTERASE_B_2"/>
    <property type="match status" value="1"/>
</dbReference>
<dbReference type="PROSITE" id="PS51257">
    <property type="entry name" value="PROKAR_LIPOPROTEIN"/>
    <property type="match status" value="1"/>
</dbReference>
<dbReference type="PANTHER" id="PTHR11559">
    <property type="entry name" value="CARBOXYLESTERASE"/>
    <property type="match status" value="1"/>
</dbReference>
<evidence type="ECO:0000256" key="2">
    <source>
        <dbReference type="ARBA" id="ARBA00022801"/>
    </source>
</evidence>
<organism evidence="5 6">
    <name type="scientific">Hydrogenophaga laconesensis</name>
    <dbReference type="NCBI Taxonomy" id="1805971"/>
    <lineage>
        <taxon>Bacteria</taxon>
        <taxon>Pseudomonadati</taxon>
        <taxon>Pseudomonadota</taxon>
        <taxon>Betaproteobacteria</taxon>
        <taxon>Burkholderiales</taxon>
        <taxon>Comamonadaceae</taxon>
        <taxon>Hydrogenophaga</taxon>
    </lineage>
</organism>
<dbReference type="RefSeq" id="WP_204731266.1">
    <property type="nucleotide sequence ID" value="NZ_JAVDWE010000009.1"/>
</dbReference>
<dbReference type="PROSITE" id="PS00122">
    <property type="entry name" value="CARBOXYLESTERASE_B_1"/>
    <property type="match status" value="1"/>
</dbReference>
<dbReference type="InterPro" id="IPR029058">
    <property type="entry name" value="AB_hydrolase_fold"/>
</dbReference>
<dbReference type="EC" id="3.1.1.-" evidence="3"/>
<dbReference type="SUPFAM" id="SSF53474">
    <property type="entry name" value="alpha/beta-Hydrolases"/>
    <property type="match status" value="1"/>
</dbReference>
<dbReference type="InterPro" id="IPR050309">
    <property type="entry name" value="Type-B_Carboxylest/Lipase"/>
</dbReference>
<evidence type="ECO:0000256" key="1">
    <source>
        <dbReference type="ARBA" id="ARBA00005964"/>
    </source>
</evidence>
<dbReference type="Pfam" id="PF00135">
    <property type="entry name" value="COesterase"/>
    <property type="match status" value="1"/>
</dbReference>
<dbReference type="InterPro" id="IPR002018">
    <property type="entry name" value="CarbesteraseB"/>
</dbReference>
<evidence type="ECO:0000313" key="5">
    <source>
        <dbReference type="EMBL" id="MDR7095469.1"/>
    </source>
</evidence>
<name>A0ABU1VDC6_9BURK</name>
<keyword evidence="3" id="KW-0732">Signal</keyword>
<proteinExistence type="inferred from homology"/>
<comment type="similarity">
    <text evidence="1 3">Belongs to the type-B carboxylesterase/lipase family.</text>
</comment>
<gene>
    <name evidence="5" type="ORF">J2X09_003220</name>
</gene>
<keyword evidence="6" id="KW-1185">Reference proteome</keyword>
<comment type="caution">
    <text evidence="5">The sequence shown here is derived from an EMBL/GenBank/DDBJ whole genome shotgun (WGS) entry which is preliminary data.</text>
</comment>
<sequence>MNSGTRWWLAGTACLVLAACGGGGSSAPPEAAGPEVRQLAQGAVKGSNDAATQGTYSWKGIPFAQPPVGAQRWKAPAPVATWSGTRDATVFGAACLQNGRLYGPGANNRYDATIGTTLNTPVGSEDCLFLNVWRPATDATGLPVIVFVHGGSNITGYTADPIYDGAALARAANAVVVTLNYRLGVLGFFNLPQLKGGVDSAEDSGNFALLDIVQGLRFVQQNAAAFGGHAGNVTLMGQSAGATNVWSLVASPLGAGLFHKAVPISGGISLASNLPPGTIPSLNPAATSLAQANTLLARLLIADGLASDLTSAQAYVATQSSAQVAAYLRGKAGSAILTTLLTNGLTGSGPIPDGAVLPLDPISAMAAGHYNAVPVLAGTTLEEGKLFPSFLTLLGGPPGFIITDAQLFDLWASFNPDAPTPLTEGDILNAAYVPASTPVTGWTARAAQLTAASFNVGRDNVLNTLRTRQAEVWHYQFDWAQQPAPWNTVYGAAHAFDLPFLFGNFGPSLFSNAIGGNANRGGRLALSDHMMASLGSFARTGNPNHAVLGASWQPWPAQVHFNASQTSAQISTTP</sequence>
<evidence type="ECO:0000259" key="4">
    <source>
        <dbReference type="Pfam" id="PF00135"/>
    </source>
</evidence>
<accession>A0ABU1VDC6</accession>
<dbReference type="Gene3D" id="3.40.50.1820">
    <property type="entry name" value="alpha/beta hydrolase"/>
    <property type="match status" value="1"/>
</dbReference>
<dbReference type="EMBL" id="JAVDWE010000009">
    <property type="protein sequence ID" value="MDR7095469.1"/>
    <property type="molecule type" value="Genomic_DNA"/>
</dbReference>
<feature type="signal peptide" evidence="3">
    <location>
        <begin position="1"/>
        <end position="18"/>
    </location>
</feature>
<protein>
    <recommendedName>
        <fullName evidence="3">Carboxylic ester hydrolase</fullName>
        <ecNumber evidence="3">3.1.1.-</ecNumber>
    </recommendedName>
</protein>
<keyword evidence="2 3" id="KW-0378">Hydrolase</keyword>
<evidence type="ECO:0000256" key="3">
    <source>
        <dbReference type="RuleBase" id="RU361235"/>
    </source>
</evidence>
<dbReference type="InterPro" id="IPR019826">
    <property type="entry name" value="Carboxylesterase_B_AS"/>
</dbReference>
<evidence type="ECO:0000313" key="6">
    <source>
        <dbReference type="Proteomes" id="UP001265550"/>
    </source>
</evidence>
<reference evidence="5 6" key="1">
    <citation type="submission" date="2023-07" db="EMBL/GenBank/DDBJ databases">
        <title>Sorghum-associated microbial communities from plants grown in Nebraska, USA.</title>
        <authorList>
            <person name="Schachtman D."/>
        </authorList>
    </citation>
    <scope>NUCLEOTIDE SEQUENCE [LARGE SCALE GENOMIC DNA]</scope>
    <source>
        <strain evidence="5 6">BE240</strain>
    </source>
</reference>
<feature type="chain" id="PRO_5044964981" description="Carboxylic ester hydrolase" evidence="3">
    <location>
        <begin position="19"/>
        <end position="574"/>
    </location>
</feature>
<feature type="domain" description="Carboxylesterase type B" evidence="4">
    <location>
        <begin position="36"/>
        <end position="555"/>
    </location>
</feature>
<dbReference type="GO" id="GO:0016787">
    <property type="term" value="F:hydrolase activity"/>
    <property type="evidence" value="ECO:0007669"/>
    <property type="project" value="UniProtKB-KW"/>
</dbReference>
<dbReference type="Proteomes" id="UP001265550">
    <property type="component" value="Unassembled WGS sequence"/>
</dbReference>
<dbReference type="InterPro" id="IPR019819">
    <property type="entry name" value="Carboxylesterase_B_CS"/>
</dbReference>